<sequence length="83" mass="9210">MSAWVGLVVSRGRVIGDVMYVHAPFPIGFMLSTSTAARKTSCRRSAENKNVYRNLDDIYVYLRARAFGDAPRGRATRLSAQEG</sequence>
<dbReference type="EMBL" id="CP017105">
    <property type="protein sequence ID" value="APO71318.1"/>
    <property type="molecule type" value="Genomic_DNA"/>
</dbReference>
<geneLocation type="plasmid" evidence="2">
    <name>prgalie4872d</name>
</geneLocation>
<accession>A0A1L5NTW8</accession>
<name>A0A1L5NTW8_9HYPH</name>
<proteinExistence type="predicted"/>
<evidence type="ECO:0000313" key="1">
    <source>
        <dbReference type="EMBL" id="APO71318.1"/>
    </source>
</evidence>
<gene>
    <name evidence="1" type="ORF">IE4872_PD00788</name>
</gene>
<dbReference type="RefSeq" id="WP_418336754.1">
    <property type="nucleotide sequence ID" value="NZ_CP017105.1"/>
</dbReference>
<dbReference type="AlphaFoldDB" id="A0A1L5NTW8"/>
<keyword evidence="1" id="KW-0614">Plasmid</keyword>
<protein>
    <submittedName>
        <fullName evidence="1">Cytochrome-c family domain-containing protein</fullName>
    </submittedName>
</protein>
<evidence type="ECO:0000313" key="2">
    <source>
        <dbReference type="Proteomes" id="UP000184749"/>
    </source>
</evidence>
<reference evidence="1 2" key="1">
    <citation type="submission" date="2016-09" db="EMBL/GenBank/DDBJ databases">
        <title>The complete genome sequences of Rhizobium gallicum, symbiovars gallicum and phaseoli, symbionts associated to common bean (Phaseolus vulgaris).</title>
        <authorList>
            <person name="Bustos P."/>
            <person name="Santamaria R.I."/>
            <person name="Perez-Carrascal O.M."/>
            <person name="Juarez S."/>
            <person name="Lozano L."/>
            <person name="Martinez-Flores I."/>
            <person name="Martinez-Romero E."/>
            <person name="Cevallos M."/>
            <person name="Romero D."/>
            <person name="Davila G."/>
            <person name="Gonzalez V."/>
        </authorList>
    </citation>
    <scope>NUCLEOTIDE SEQUENCE [LARGE SCALE GENOMIC DNA]</scope>
    <source>
        <strain evidence="1 2">IE4872</strain>
        <plasmid evidence="2">prgalie4872d</plasmid>
    </source>
</reference>
<dbReference type="Proteomes" id="UP000184749">
    <property type="component" value="Plasmid pRgalIE4872d"/>
</dbReference>
<organism evidence="1 2">
    <name type="scientific">Rhizobium gallicum</name>
    <dbReference type="NCBI Taxonomy" id="56730"/>
    <lineage>
        <taxon>Bacteria</taxon>
        <taxon>Pseudomonadati</taxon>
        <taxon>Pseudomonadota</taxon>
        <taxon>Alphaproteobacteria</taxon>
        <taxon>Hyphomicrobiales</taxon>
        <taxon>Rhizobiaceae</taxon>
        <taxon>Rhizobium/Agrobacterium group</taxon>
        <taxon>Rhizobium</taxon>
    </lineage>
</organism>